<dbReference type="GO" id="GO:0000055">
    <property type="term" value="P:ribosomal large subunit export from nucleus"/>
    <property type="evidence" value="ECO:0007669"/>
    <property type="project" value="UniProtKB-UniRule"/>
</dbReference>
<feature type="non-terminal residue" evidence="4">
    <location>
        <position position="1"/>
    </location>
</feature>
<evidence type="ECO:0000256" key="1">
    <source>
        <dbReference type="RuleBase" id="RU365057"/>
    </source>
</evidence>
<dbReference type="PANTHER" id="PTHR12730:SF0">
    <property type="entry name" value="PROTEIN SDA1 HOMOLOG"/>
    <property type="match status" value="1"/>
</dbReference>
<dbReference type="GO" id="GO:0042273">
    <property type="term" value="P:ribosomal large subunit biogenesis"/>
    <property type="evidence" value="ECO:0007669"/>
    <property type="project" value="UniProtKB-UniRule"/>
</dbReference>
<dbReference type="Pfam" id="PF08158">
    <property type="entry name" value="SDA1_HEAT"/>
    <property type="match status" value="1"/>
</dbReference>
<dbReference type="PANTHER" id="PTHR12730">
    <property type="entry name" value="HSDA/SDA1-RELATED"/>
    <property type="match status" value="1"/>
</dbReference>
<sequence>LQYLAKQQPDTYKMDVIAQLKVFNARVELFKMQPQNRDEEFVLLLNFMTHMCKYYPELKHVAQQIFNLLIDNAHNMQTEFRQDLFKNVNQLINQRQLTLDSDLLTKLFSLLALHDKQLRFQCTQLIMKNIPQQLHNNQILTPFQTFIQSNNCSLLLQQKLLEILHELFYTQKLKSEQQCKRVVNIFAQQLATSPDKRIVSRCINFLLNEADEADEDEEPDETQLVIGNENPLIQDDLNKLYHELKETIMAFKMDEIRRRKEVERIQAKIRRLKFKKETVKPTQLKVLDYINSPQTLVEQLIAKFLNKSCQMYLRMRIFSLISILCELYQLITPGLFTHYTKYLRPGQENVSQLMEFMIKSVNQNQQFDEIKQCINQIILNFIHSGATDDEMVLGINSITEICRRVPQILLETEDGKAILSELMGYSNQKSVLHSKQKGKTSGNTRKGVVMAARGLVNLYREVAPGFMEKKFLGKAEAVKLQMMKKQGLDTQYIKTGEIEPIERIQNIQVLDEDPEEEEEYELEDAMPSRHQVEKMKKMKQHFISVLKGIKKSGRQLCEEEIEQIQSYVGILVDENGNEVAQPEEVEEFDEEELEEEACESDSDWDEVVPIDHQFDGQLKESAYNMDQLDDRVRQKQPNLEDYNEEIQENEKINPDVPIEQQRFLTQEELMRLRSVRREIDKSFNLNQFMSKPKMTIEEKRQHTKESKDPNAHRSNYWNRKDTTRKSRTNKEKQTDKAMSMIVHSNTVRRKQSRSRREKEQTRKKHAYNMKRGISKKVKM</sequence>
<dbReference type="SUPFAM" id="SSF48371">
    <property type="entry name" value="ARM repeat"/>
    <property type="match status" value="1"/>
</dbReference>
<keyword evidence="1" id="KW-0653">Protein transport</keyword>
<evidence type="ECO:0000259" key="3">
    <source>
        <dbReference type="Pfam" id="PF08158"/>
    </source>
</evidence>
<dbReference type="InterPro" id="IPR012977">
    <property type="entry name" value="SDA1_N"/>
</dbReference>
<reference evidence="4" key="1">
    <citation type="submission" date="2015-07" db="EMBL/GenBank/DDBJ databases">
        <title>Adaptation to a free-living lifestyle via gene acquisitions in the diplomonad Trepomonas sp. PC1.</title>
        <authorList>
            <person name="Xu F."/>
            <person name="Jerlstrom-Hultqvist J."/>
            <person name="Kolisko M."/>
            <person name="Simpson A.G.B."/>
            <person name="Roger A.J."/>
            <person name="Svard S.G."/>
            <person name="Andersson J.O."/>
        </authorList>
    </citation>
    <scope>NUCLEOTIDE SEQUENCE</scope>
    <source>
        <strain evidence="4">PC1</strain>
    </source>
</reference>
<dbReference type="GO" id="GO:0015031">
    <property type="term" value="P:protein transport"/>
    <property type="evidence" value="ECO:0007669"/>
    <property type="project" value="UniProtKB-KW"/>
</dbReference>
<feature type="region of interest" description="Disordered" evidence="2">
    <location>
        <begin position="695"/>
        <end position="779"/>
    </location>
</feature>
<organism evidence="4">
    <name type="scientific">Trepomonas sp. PC1</name>
    <dbReference type="NCBI Taxonomy" id="1076344"/>
    <lineage>
        <taxon>Eukaryota</taxon>
        <taxon>Metamonada</taxon>
        <taxon>Diplomonadida</taxon>
        <taxon>Hexamitidae</taxon>
        <taxon>Hexamitinae</taxon>
        <taxon>Trepomonas</taxon>
    </lineage>
</organism>
<gene>
    <name evidence="4" type="ORF">TPC1_16638</name>
</gene>
<dbReference type="GO" id="GO:0005730">
    <property type="term" value="C:nucleolus"/>
    <property type="evidence" value="ECO:0007669"/>
    <property type="project" value="UniProtKB-SubCell"/>
</dbReference>
<dbReference type="InterPro" id="IPR016024">
    <property type="entry name" value="ARM-type_fold"/>
</dbReference>
<feature type="domain" description="SDA1 N-terminal" evidence="3">
    <location>
        <begin position="47"/>
        <end position="429"/>
    </location>
</feature>
<dbReference type="InterPro" id="IPR027312">
    <property type="entry name" value="Sda1"/>
</dbReference>
<evidence type="ECO:0000313" key="4">
    <source>
        <dbReference type="EMBL" id="JAP91673.1"/>
    </source>
</evidence>
<feature type="compositionally biased region" description="Basic and acidic residues" evidence="2">
    <location>
        <begin position="695"/>
        <end position="711"/>
    </location>
</feature>
<dbReference type="EMBL" id="GDID01004933">
    <property type="protein sequence ID" value="JAP91673.1"/>
    <property type="molecule type" value="Transcribed_RNA"/>
</dbReference>
<feature type="compositionally biased region" description="Basic residues" evidence="2">
    <location>
        <begin position="761"/>
        <end position="779"/>
    </location>
</feature>
<proteinExistence type="inferred from homology"/>
<keyword evidence="1" id="KW-0539">Nucleus</keyword>
<dbReference type="AlphaFoldDB" id="A0A146K441"/>
<keyword evidence="1" id="KW-0690">Ribosome biogenesis</keyword>
<accession>A0A146K441</accession>
<comment type="function">
    <text evidence="1">Required for 60S pre-ribosomal subunits export to the cytoplasm.</text>
</comment>
<evidence type="ECO:0000256" key="2">
    <source>
        <dbReference type="SAM" id="MobiDB-lite"/>
    </source>
</evidence>
<feature type="compositionally biased region" description="Basic and acidic residues" evidence="2">
    <location>
        <begin position="718"/>
        <end position="735"/>
    </location>
</feature>
<name>A0A146K441_9EUKA</name>
<protein>
    <recommendedName>
        <fullName evidence="1">Protein SDA1</fullName>
    </recommendedName>
</protein>
<comment type="subcellular location">
    <subcellularLocation>
        <location evidence="1">Nucleus</location>
        <location evidence="1">Nucleolus</location>
    </subcellularLocation>
</comment>
<keyword evidence="1" id="KW-0813">Transport</keyword>
<comment type="similarity">
    <text evidence="1">Belongs to the SDA1 family.</text>
</comment>